<dbReference type="InterPro" id="IPR050302">
    <property type="entry name" value="Rab_GAP_TBC_domain"/>
</dbReference>
<dbReference type="PANTHER" id="PTHR47219">
    <property type="entry name" value="RAB GTPASE-ACTIVATING PROTEIN 1-LIKE"/>
    <property type="match status" value="1"/>
</dbReference>
<feature type="compositionally biased region" description="Low complexity" evidence="1">
    <location>
        <begin position="260"/>
        <end position="279"/>
    </location>
</feature>
<feature type="compositionally biased region" description="Acidic residues" evidence="1">
    <location>
        <begin position="17"/>
        <end position="28"/>
    </location>
</feature>
<feature type="region of interest" description="Disordered" evidence="1">
    <location>
        <begin position="1217"/>
        <end position="1238"/>
    </location>
</feature>
<feature type="compositionally biased region" description="Basic and acidic residues" evidence="1">
    <location>
        <begin position="723"/>
        <end position="733"/>
    </location>
</feature>
<feature type="compositionally biased region" description="Low complexity" evidence="1">
    <location>
        <begin position="227"/>
        <end position="243"/>
    </location>
</feature>
<dbReference type="Gene3D" id="1.10.8.270">
    <property type="entry name" value="putative rabgap domain of human tbc1 domain family member 14 like domains"/>
    <property type="match status" value="1"/>
</dbReference>
<feature type="region of interest" description="Disordered" evidence="1">
    <location>
        <begin position="690"/>
        <end position="815"/>
    </location>
</feature>
<dbReference type="Pfam" id="PF00566">
    <property type="entry name" value="RabGAP-TBC"/>
    <property type="match status" value="2"/>
</dbReference>
<name>A0ABQ8N6H9_PYRGI</name>
<feature type="region of interest" description="Disordered" evidence="1">
    <location>
        <begin position="1"/>
        <end position="54"/>
    </location>
</feature>
<dbReference type="Proteomes" id="UP001059893">
    <property type="component" value="Unassembled WGS sequence"/>
</dbReference>
<feature type="compositionally biased region" description="Low complexity" evidence="1">
    <location>
        <begin position="622"/>
        <end position="647"/>
    </location>
</feature>
<evidence type="ECO:0000259" key="2">
    <source>
        <dbReference type="PROSITE" id="PS50086"/>
    </source>
</evidence>
<feature type="compositionally biased region" description="Polar residues" evidence="1">
    <location>
        <begin position="515"/>
        <end position="524"/>
    </location>
</feature>
<protein>
    <recommendedName>
        <fullName evidence="2">Rab-GAP TBC domain-containing protein</fullName>
    </recommendedName>
</protein>
<feature type="compositionally biased region" description="Polar residues" evidence="1">
    <location>
        <begin position="446"/>
        <end position="466"/>
    </location>
</feature>
<dbReference type="Gene3D" id="1.10.472.80">
    <property type="entry name" value="Ypt/Rab-GAP domain of gyp1p, domain 3"/>
    <property type="match status" value="1"/>
</dbReference>
<feature type="compositionally biased region" description="Basic residues" evidence="1">
    <location>
        <begin position="1070"/>
        <end position="1079"/>
    </location>
</feature>
<feature type="domain" description="Rab-GAP TBC" evidence="2">
    <location>
        <begin position="880"/>
        <end position="1125"/>
    </location>
</feature>
<feature type="compositionally biased region" description="Low complexity" evidence="1">
    <location>
        <begin position="82"/>
        <end position="111"/>
    </location>
</feature>
<feature type="compositionally biased region" description="Pro residues" evidence="1">
    <location>
        <begin position="364"/>
        <end position="376"/>
    </location>
</feature>
<organism evidence="3 4">
    <name type="scientific">Pyricularia grisea</name>
    <name type="common">Crabgrass-specific blast fungus</name>
    <name type="synonym">Magnaporthe grisea</name>
    <dbReference type="NCBI Taxonomy" id="148305"/>
    <lineage>
        <taxon>Eukaryota</taxon>
        <taxon>Fungi</taxon>
        <taxon>Dikarya</taxon>
        <taxon>Ascomycota</taxon>
        <taxon>Pezizomycotina</taxon>
        <taxon>Sordariomycetes</taxon>
        <taxon>Sordariomycetidae</taxon>
        <taxon>Magnaporthales</taxon>
        <taxon>Pyriculariaceae</taxon>
        <taxon>Pyricularia</taxon>
    </lineage>
</organism>
<sequence length="1238" mass="135234">MAARGADTTMSGWSGYESDDVYAADGEEGTSKISTANNNAVRSRSKRRVLRTATTGANQDGIAAANSDSGPGIVAAVVLPPRGSSLTGNSSSRSEQMLQHHQQPQQYQAQQYQYQYQQQQPQPQYHTHWHANANLLRQRPTTKQANASEMPGQPHESTIHVLARGFHQQPLHSRHGYSDRDGDSFLCQDVFTSSDGHPTQFKSPPPPLTIPASPPISPEWPSLTGVSNNSFGGSITSTTTNTSCEAPIPTSSRFNNTVRSPTTSSTSLSAPTTPLQSPTRKSFSSYHSQTSSRFPGLSSHPPIFDSAAPVHPYQRSLQPSSPGIPEFPDLEQEDLDTRRPNTAAPASSPQSPYFTSTSANQPHGPVPYRPSTPPSSRPSSSRAGEDPTMAVENFSRPRKPSVSRPNMQTLPSNPRPLGHLDQDEPYSGNSQIHAPQMAAWPRQRGPSVSSTKSAATYSSIPSTRTRPSNDRLNVAYRTMPRTPTTTLTAPGPSSNGMISPGLSRPQMAYRREDSNGSLKKQPSLTGHGREAAPWTVDEEEMRSSYRSQLTGSTTQGTMYSNGGTERSSIHTKSSSKTSISVSGHGHGTDDNGLSVEDVMGMYEKGFADSTGAEDNDMDSPRRGNSVRNRSRSTSYSLSHSRNSSRTNGNVGTQIREAMDDSLPLPGKVLAANNADGPLFVRDSAAFFRNSGLPQTDSEATGPDQTAFGEPVRQTPQQETDSSSSKHDSAKLLDTDDNSMIGRNVSTKSTHTHRSTPSLSKGPRTSVSSPDLTTVLSNNEPPLPTAVQTETSPITSTNTNNQLFSAPEEDDPSARDRYGFRKQNQYISREQYDAWNTQYSVYLARRKKKWAAYLKDSGLIADQPDRFPPPTAKTKRFIRKGIPPEWRGAAWFYYAGGPSILAKHAGVYDDLIKRSQKPGEPKEVDVEAIERDLHRTFPDNASFRFSTAEPEDSEGTESGTGEPKIISSLRRVLLAFAIYNPQIGYCQSLNFLAGLLLLFVETEEQAFWLLNVITIVHLPGTHEMSLEGSKVDLGVLMGAVKDSMPGVWAKVGSELDGEAPRPQTQGNGSAKAKKSSRKMGKGAAVAPSDRLPPITLCMTAWFMSCFIGTLPIETTLRVWDIFFYEGSRTLFRVALGIFKLGENEIRAVQDPMEMFGVVQALPRRLLDCNLVVDATFRRRNGFGHLSQETIDERRSERKEALKEARRIETEGVNTAVSDGAAGVKRKNTLFGRRKHKEAP</sequence>
<evidence type="ECO:0000313" key="3">
    <source>
        <dbReference type="EMBL" id="KAI6291581.1"/>
    </source>
</evidence>
<comment type="caution">
    <text evidence="3">The sequence shown here is derived from an EMBL/GenBank/DDBJ whole genome shotgun (WGS) entry which is preliminary data.</text>
</comment>
<feature type="compositionally biased region" description="Polar residues" evidence="1">
    <location>
        <begin position="743"/>
        <end position="803"/>
    </location>
</feature>
<feature type="compositionally biased region" description="Polar residues" evidence="1">
    <location>
        <begin position="249"/>
        <end position="259"/>
    </location>
</feature>
<feature type="region of interest" description="Disordered" evidence="1">
    <location>
        <begin position="80"/>
        <end position="111"/>
    </location>
</feature>
<dbReference type="SUPFAM" id="SSF47923">
    <property type="entry name" value="Ypt/Rab-GAP domain of gyp1p"/>
    <property type="match status" value="2"/>
</dbReference>
<keyword evidence="4" id="KW-1185">Reference proteome</keyword>
<feature type="region of interest" description="Disordered" evidence="1">
    <location>
        <begin position="1054"/>
        <end position="1085"/>
    </location>
</feature>
<feature type="compositionally biased region" description="Polar residues" evidence="1">
    <location>
        <begin position="544"/>
        <end position="566"/>
    </location>
</feature>
<evidence type="ECO:0000313" key="4">
    <source>
        <dbReference type="Proteomes" id="UP001059893"/>
    </source>
</evidence>
<feature type="compositionally biased region" description="Low complexity" evidence="1">
    <location>
        <begin position="478"/>
        <end position="492"/>
    </location>
</feature>
<proteinExistence type="predicted"/>
<feature type="compositionally biased region" description="Polar residues" evidence="1">
    <location>
        <begin position="31"/>
        <end position="42"/>
    </location>
</feature>
<reference evidence="3" key="1">
    <citation type="submission" date="2021-01" db="EMBL/GenBank/DDBJ databases">
        <title>Deciphering the adaptive evolutionary patterns associated with biogeogrpahic diversity in the finger millet blast pathogen Magnaporthe oryzae in Eastern Africa.</title>
        <authorList>
            <person name="Onyema G."/>
            <person name="Shittu T.A."/>
            <person name="Dodsworth S."/>
            <person name="Devilliers S."/>
            <person name="Muthumeenakshi S."/>
            <person name="Sreenivasaprasad S."/>
        </authorList>
    </citation>
    <scope>NUCLEOTIDE SEQUENCE</scope>
    <source>
        <strain evidence="3">D15/s37</strain>
    </source>
</reference>
<dbReference type="PANTHER" id="PTHR47219:SF20">
    <property type="entry name" value="TBC1 DOMAIN FAMILY MEMBER 2B"/>
    <property type="match status" value="1"/>
</dbReference>
<dbReference type="SMART" id="SM00164">
    <property type="entry name" value="TBC"/>
    <property type="match status" value="1"/>
</dbReference>
<dbReference type="PROSITE" id="PS50086">
    <property type="entry name" value="TBC_RABGAP"/>
    <property type="match status" value="1"/>
</dbReference>
<dbReference type="InterPro" id="IPR000195">
    <property type="entry name" value="Rab-GAP-TBC_dom"/>
</dbReference>
<feature type="compositionally biased region" description="Polar residues" evidence="1">
    <location>
        <begin position="280"/>
        <end position="293"/>
    </location>
</feature>
<feature type="region of interest" description="Disordered" evidence="1">
    <location>
        <begin position="195"/>
        <end position="654"/>
    </location>
</feature>
<feature type="compositionally biased region" description="Polar residues" evidence="1">
    <location>
        <begin position="713"/>
        <end position="722"/>
    </location>
</feature>
<dbReference type="EMBL" id="JABSND010000355">
    <property type="protein sequence ID" value="KAI6291581.1"/>
    <property type="molecule type" value="Genomic_DNA"/>
</dbReference>
<accession>A0ABQ8N6H9</accession>
<gene>
    <name evidence="3" type="ORF">MCOR33_010521</name>
</gene>
<feature type="compositionally biased region" description="Low complexity" evidence="1">
    <location>
        <begin position="570"/>
        <end position="583"/>
    </location>
</feature>
<feature type="compositionally biased region" description="Polar residues" evidence="1">
    <location>
        <begin position="403"/>
        <end position="412"/>
    </location>
</feature>
<feature type="compositionally biased region" description="Basic residues" evidence="1">
    <location>
        <begin position="1222"/>
        <end position="1238"/>
    </location>
</feature>
<dbReference type="InterPro" id="IPR035969">
    <property type="entry name" value="Rab-GAP_TBC_sf"/>
</dbReference>
<feature type="compositionally biased region" description="Polar residues" evidence="1">
    <location>
        <begin position="344"/>
        <end position="361"/>
    </location>
</feature>
<feature type="compositionally biased region" description="Pro residues" evidence="1">
    <location>
        <begin position="203"/>
        <end position="218"/>
    </location>
</feature>
<evidence type="ECO:0000256" key="1">
    <source>
        <dbReference type="SAM" id="MobiDB-lite"/>
    </source>
</evidence>